<comment type="caution">
    <text evidence="1">The sequence shown here is derived from an EMBL/GenBank/DDBJ whole genome shotgun (WGS) entry which is preliminary data.</text>
</comment>
<keyword evidence="2" id="KW-1185">Reference proteome</keyword>
<reference evidence="1 2" key="1">
    <citation type="submission" date="2020-03" db="EMBL/GenBank/DDBJ databases">
        <title>Draft Genome Sequence of Cudoniella acicularis.</title>
        <authorList>
            <person name="Buettner E."/>
            <person name="Kellner H."/>
        </authorList>
    </citation>
    <scope>NUCLEOTIDE SEQUENCE [LARGE SCALE GENOMIC DNA]</scope>
    <source>
        <strain evidence="1 2">DSM 108380</strain>
    </source>
</reference>
<evidence type="ECO:0000313" key="2">
    <source>
        <dbReference type="Proteomes" id="UP000566819"/>
    </source>
</evidence>
<gene>
    <name evidence="1" type="ORF">G7Y89_g1649</name>
</gene>
<dbReference type="Proteomes" id="UP000566819">
    <property type="component" value="Unassembled WGS sequence"/>
</dbReference>
<protein>
    <submittedName>
        <fullName evidence="1">Uncharacterized protein</fullName>
    </submittedName>
</protein>
<dbReference type="AlphaFoldDB" id="A0A8H4RVN4"/>
<sequence>MEEVDWAKKYGARKSFKGQKSGFTAVALEYPTGQPDLEKRATDQKRERFQREQLHGFTTQQLIDFDAISFRNLKPCNLGDESFHSWAKRIDPNRIPPRQPPKDAEKSWSIHYNHTGSYIIHNSQAEFFHLLGSYLRIGFKISTEDAFTREKYKEESADAFTIPTMYKSGTISIIWILLENGIVQPLFDQDLSDSEKFGIHFYIANTIVHECMHAFWHISHILKFGEKAKLIPPSPTEVYVENDPLMELGTAMETRVFGGFIQRMNRDLPFPSMGYSAFSKMFINNHFGKSWLTDMTRKFCKCALSELGQTWKLFKDEGDDPLASKAQKIRQQTNLTPLERKAAEYFESVFRTREAIQNYWNRDRTHREEAKRLIEMLGDLEDMITARFESLHISAVLRPELGSALQIVCSEVLALLKATIQKHYNAATVFRNECSTIITDEAKYAKEVRELFHHNRNLREPQRRILHNLDNLRVLVANVVSFEDDLDQIPYVLESIRMIIYKPGEAANADTLDYQELSVLGLISQLLSVYPQDTSTIDNLIMSINNSDKSLFAEMVLTGVRSVRSAIEKNPPPNVEQFIDLLKNIQRAGFSLVQMRDNCPDRWKLTLTYWMDWSERMAIELIQLVNKLGSLPQQQFSQQHQQFGP</sequence>
<dbReference type="OrthoDB" id="10254945at2759"/>
<name>A0A8H4RVN4_9HELO</name>
<proteinExistence type="predicted"/>
<evidence type="ECO:0000313" key="1">
    <source>
        <dbReference type="EMBL" id="KAF4636443.1"/>
    </source>
</evidence>
<organism evidence="1 2">
    <name type="scientific">Cudoniella acicularis</name>
    <dbReference type="NCBI Taxonomy" id="354080"/>
    <lineage>
        <taxon>Eukaryota</taxon>
        <taxon>Fungi</taxon>
        <taxon>Dikarya</taxon>
        <taxon>Ascomycota</taxon>
        <taxon>Pezizomycotina</taxon>
        <taxon>Leotiomycetes</taxon>
        <taxon>Helotiales</taxon>
        <taxon>Tricladiaceae</taxon>
        <taxon>Cudoniella</taxon>
    </lineage>
</organism>
<accession>A0A8H4RVN4</accession>
<dbReference type="EMBL" id="JAAMPI010000066">
    <property type="protein sequence ID" value="KAF4636443.1"/>
    <property type="molecule type" value="Genomic_DNA"/>
</dbReference>